<comment type="caution">
    <text evidence="1">The sequence shown here is derived from an EMBL/GenBank/DDBJ whole genome shotgun (WGS) entry which is preliminary data.</text>
</comment>
<accession>A0ABN3QD52</accession>
<proteinExistence type="predicted"/>
<dbReference type="Pfam" id="PF11209">
    <property type="entry name" value="LmeA"/>
    <property type="match status" value="1"/>
</dbReference>
<dbReference type="Proteomes" id="UP001501447">
    <property type="component" value="Unassembled WGS sequence"/>
</dbReference>
<organism evidence="1 2">
    <name type="scientific">Streptomyces axinellae</name>
    <dbReference type="NCBI Taxonomy" id="552788"/>
    <lineage>
        <taxon>Bacteria</taxon>
        <taxon>Bacillati</taxon>
        <taxon>Actinomycetota</taxon>
        <taxon>Actinomycetes</taxon>
        <taxon>Kitasatosporales</taxon>
        <taxon>Streptomycetaceae</taxon>
        <taxon>Streptomyces</taxon>
    </lineage>
</organism>
<name>A0ABN3QD52_9ACTN</name>
<sequence length="238" mass="25188">MRALRIGLVVLVVLAGLFVAADRIAVGMAEDEAADRLKNELDLPASTKASVSIGGFPFLTQAAFGNLDKVSVDVGSITASTGGRQVRLTDITMEAREVAFASDLSSAVADHVTGSVHISYADLSKAADEGVRVGYGGKNKSGKDRVKVTASVMVPLVDHPIERSVLSTVSVAGGDTLRLHAREVPGHKIPGVESTIRRKIDFERRIDQLPEGLKLEKVKTTRTGIDLSMTGSDISLAR</sequence>
<keyword evidence="2" id="KW-1185">Reference proteome</keyword>
<evidence type="ECO:0000313" key="1">
    <source>
        <dbReference type="EMBL" id="GAA2623330.1"/>
    </source>
</evidence>
<gene>
    <name evidence="1" type="ORF">GCM10009863_42100</name>
</gene>
<dbReference type="InterPro" id="IPR021373">
    <property type="entry name" value="DUF2993"/>
</dbReference>
<protein>
    <submittedName>
        <fullName evidence="1">DUF2993 domain-containing protein</fullName>
    </submittedName>
</protein>
<evidence type="ECO:0000313" key="2">
    <source>
        <dbReference type="Proteomes" id="UP001501447"/>
    </source>
</evidence>
<dbReference type="RefSeq" id="WP_344567874.1">
    <property type="nucleotide sequence ID" value="NZ_BAAARJ010000013.1"/>
</dbReference>
<reference evidence="1 2" key="1">
    <citation type="journal article" date="2019" name="Int. J. Syst. Evol. Microbiol.">
        <title>The Global Catalogue of Microorganisms (GCM) 10K type strain sequencing project: providing services to taxonomists for standard genome sequencing and annotation.</title>
        <authorList>
            <consortium name="The Broad Institute Genomics Platform"/>
            <consortium name="The Broad Institute Genome Sequencing Center for Infectious Disease"/>
            <person name="Wu L."/>
            <person name="Ma J."/>
        </authorList>
    </citation>
    <scope>NUCLEOTIDE SEQUENCE [LARGE SCALE GENOMIC DNA]</scope>
    <source>
        <strain evidence="1 2">JCM 16373</strain>
    </source>
</reference>
<dbReference type="EMBL" id="BAAARJ010000013">
    <property type="protein sequence ID" value="GAA2623330.1"/>
    <property type="molecule type" value="Genomic_DNA"/>
</dbReference>